<dbReference type="GO" id="GO:0004072">
    <property type="term" value="F:aspartate kinase activity"/>
    <property type="evidence" value="ECO:0007669"/>
    <property type="project" value="UniProtKB-EC"/>
</dbReference>
<keyword evidence="17" id="KW-1185">Reference proteome</keyword>
<keyword evidence="7" id="KW-0547">Nucleotide-binding</keyword>
<evidence type="ECO:0000256" key="2">
    <source>
        <dbReference type="ARBA" id="ARBA00004766"/>
    </source>
</evidence>
<dbReference type="EMBL" id="JBDIML010000001">
    <property type="protein sequence ID" value="MEN2766038.1"/>
    <property type="molecule type" value="Genomic_DNA"/>
</dbReference>
<evidence type="ECO:0000256" key="12">
    <source>
        <dbReference type="ARBA" id="ARBA00047872"/>
    </source>
</evidence>
<evidence type="ECO:0000259" key="15">
    <source>
        <dbReference type="PROSITE" id="PS51671"/>
    </source>
</evidence>
<dbReference type="InterPro" id="IPR001048">
    <property type="entry name" value="Asp/Glu/Uridylate_kinase"/>
</dbReference>
<keyword evidence="9" id="KW-0067">ATP-binding</keyword>
<reference evidence="16 17" key="1">
    <citation type="submission" date="2024-05" db="EMBL/GenBank/DDBJ databases">
        <authorList>
            <person name="Haq I."/>
            <person name="Ullah Z."/>
            <person name="Ahmad R."/>
            <person name="Li M."/>
            <person name="Tong Y."/>
        </authorList>
    </citation>
    <scope>NUCLEOTIDE SEQUENCE [LARGE SCALE GENOMIC DNA]</scope>
    <source>
        <strain evidence="16 17">16A2E</strain>
    </source>
</reference>
<sequence>MKVAKFGGSSVANATQIKKVCDIIRTDLDRKFVVVSAPGKRFKDDIKMTDLLINLGEAYLSETDYESTLIHIEKRFAEIIQDLTLPMSLLEDIRQTILKALHSDVPDNMKMDALKSIGEDSSAKIVSAYLTETDLTSHYVNPKDAGIIVSDEPGNAQILPESFEKLYLLREREGIIVIPGFFGYTIDNKLVTFSRGGSDITGSIIAAGVKAALYENFTDVDSVYTVNPTIVDQPKEIKTLTYKEMRELSYAGFSVFHDEALIPAFKQGIPVAIKNTNNPHLPGTFVIAKKEDKDKCVVGIASDSGFSTLYVSKYLMNRELGFGRKLLEILEDESISFEHAPSGIDDLSVIIRERQFTPAKEAKVIERIKNELHPDTVSLQHGLALIMIVGEGMMNTIGIAQKASTALTSANVNIKMINQGSSDVSMMFGIDADDLKPAIRSLYQVFFEEQQN</sequence>
<evidence type="ECO:0000256" key="6">
    <source>
        <dbReference type="ARBA" id="ARBA00022679"/>
    </source>
</evidence>
<comment type="pathway">
    <text evidence="4 14">Amino-acid biosynthesis; L-threonine biosynthesis; L-threonine from L-aspartate: step 1/5.</text>
</comment>
<keyword evidence="6 13" id="KW-0808">Transferase</keyword>
<evidence type="ECO:0000313" key="17">
    <source>
        <dbReference type="Proteomes" id="UP001444625"/>
    </source>
</evidence>
<dbReference type="PANTHER" id="PTHR21499">
    <property type="entry name" value="ASPARTATE KINASE"/>
    <property type="match status" value="1"/>
</dbReference>
<gene>
    <name evidence="16" type="ORF">ABC228_02475</name>
</gene>
<evidence type="ECO:0000256" key="3">
    <source>
        <dbReference type="ARBA" id="ARBA00004986"/>
    </source>
</evidence>
<dbReference type="NCBIfam" id="NF006540">
    <property type="entry name" value="PRK09034.1"/>
    <property type="match status" value="1"/>
</dbReference>
<evidence type="ECO:0000313" key="16">
    <source>
        <dbReference type="EMBL" id="MEN2766038.1"/>
    </source>
</evidence>
<protein>
    <recommendedName>
        <fullName evidence="13">Aspartokinase</fullName>
        <ecNumber evidence="13">2.7.2.4</ecNumber>
    </recommendedName>
</protein>
<dbReference type="CDD" id="cd04916">
    <property type="entry name" value="ACT_AKiii-YclM-BS_2"/>
    <property type="match status" value="1"/>
</dbReference>
<evidence type="ECO:0000256" key="1">
    <source>
        <dbReference type="ARBA" id="ARBA00003121"/>
    </source>
</evidence>
<dbReference type="InterPro" id="IPR042199">
    <property type="entry name" value="AsparK_Bifunc_asparK/hSer_DH"/>
</dbReference>
<evidence type="ECO:0000256" key="4">
    <source>
        <dbReference type="ARBA" id="ARBA00005139"/>
    </source>
</evidence>
<dbReference type="PANTHER" id="PTHR21499:SF67">
    <property type="entry name" value="ASPARTOKINASE 3"/>
    <property type="match status" value="1"/>
</dbReference>
<evidence type="ECO:0000256" key="5">
    <source>
        <dbReference type="ARBA" id="ARBA00010122"/>
    </source>
</evidence>
<evidence type="ECO:0000256" key="14">
    <source>
        <dbReference type="RuleBase" id="RU004249"/>
    </source>
</evidence>
<comment type="similarity">
    <text evidence="5 13">Belongs to the aspartokinase family.</text>
</comment>
<dbReference type="NCBIfam" id="TIGR00657">
    <property type="entry name" value="asp_kinases"/>
    <property type="match status" value="1"/>
</dbReference>
<proteinExistence type="inferred from homology"/>
<accession>A0ABU9XET2</accession>
<dbReference type="Gene3D" id="3.30.2130.10">
    <property type="entry name" value="VC0802-like"/>
    <property type="match status" value="1"/>
</dbReference>
<dbReference type="CDD" id="cd04911">
    <property type="entry name" value="ACT_AKiii-YclM-BS_1"/>
    <property type="match status" value="1"/>
</dbReference>
<dbReference type="RefSeq" id="WP_345823500.1">
    <property type="nucleotide sequence ID" value="NZ_JBDIML010000001.1"/>
</dbReference>
<comment type="function">
    <text evidence="1">Catalyzes the phosphorylation of the beta-carboxyl group of aspartic acid with ATP to yield 4-phospho-L-aspartate, which is involved in the branched biosynthetic pathway leading to the biosynthesis of amino acids threonine, isoleucine and methionine.</text>
</comment>
<evidence type="ECO:0000256" key="10">
    <source>
        <dbReference type="ARBA" id="ARBA00022915"/>
    </source>
</evidence>
<evidence type="ECO:0000256" key="11">
    <source>
        <dbReference type="ARBA" id="ARBA00023154"/>
    </source>
</evidence>
<dbReference type="PROSITE" id="PS51671">
    <property type="entry name" value="ACT"/>
    <property type="match status" value="1"/>
</dbReference>
<dbReference type="Pfam" id="PF00696">
    <property type="entry name" value="AA_kinase"/>
    <property type="match status" value="1"/>
</dbReference>
<dbReference type="InterPro" id="IPR054352">
    <property type="entry name" value="ACT_Aspartokinase"/>
</dbReference>
<organism evidence="16 17">
    <name type="scientific">Ornithinibacillus xuwenensis</name>
    <dbReference type="NCBI Taxonomy" id="3144668"/>
    <lineage>
        <taxon>Bacteria</taxon>
        <taxon>Bacillati</taxon>
        <taxon>Bacillota</taxon>
        <taxon>Bacilli</taxon>
        <taxon>Bacillales</taxon>
        <taxon>Bacillaceae</taxon>
        <taxon>Ornithinibacillus</taxon>
    </lineage>
</organism>
<name>A0ABU9XET2_9BACI</name>
<evidence type="ECO:0000256" key="8">
    <source>
        <dbReference type="ARBA" id="ARBA00022777"/>
    </source>
</evidence>
<dbReference type="InterPro" id="IPR036393">
    <property type="entry name" value="AceGlu_kinase-like_sf"/>
</dbReference>
<dbReference type="SUPFAM" id="SSF55021">
    <property type="entry name" value="ACT-like"/>
    <property type="match status" value="2"/>
</dbReference>
<evidence type="ECO:0000256" key="9">
    <source>
        <dbReference type="ARBA" id="ARBA00022840"/>
    </source>
</evidence>
<dbReference type="Pfam" id="PF22468">
    <property type="entry name" value="ACT_9"/>
    <property type="match status" value="1"/>
</dbReference>
<comment type="pathway">
    <text evidence="2 14">Amino-acid biosynthesis; L-lysine biosynthesis via DAP pathway; (S)-tetrahydrodipicolinate from L-aspartate: step 1/4.</text>
</comment>
<dbReference type="Proteomes" id="UP001444625">
    <property type="component" value="Unassembled WGS sequence"/>
</dbReference>
<comment type="catalytic activity">
    <reaction evidence="12 13">
        <text>L-aspartate + ATP = 4-phospho-L-aspartate + ADP</text>
        <dbReference type="Rhea" id="RHEA:23776"/>
        <dbReference type="ChEBI" id="CHEBI:29991"/>
        <dbReference type="ChEBI" id="CHEBI:30616"/>
        <dbReference type="ChEBI" id="CHEBI:57535"/>
        <dbReference type="ChEBI" id="CHEBI:456216"/>
        <dbReference type="EC" id="2.7.2.4"/>
    </reaction>
</comment>
<dbReference type="Gene3D" id="3.40.1160.10">
    <property type="entry name" value="Acetylglutamate kinase-like"/>
    <property type="match status" value="1"/>
</dbReference>
<comment type="caution">
    <text evidence="16">The sequence shown here is derived from an EMBL/GenBank/DDBJ whole genome shotgun (WGS) entry which is preliminary data.</text>
</comment>
<dbReference type="InterPro" id="IPR001341">
    <property type="entry name" value="Asp_kinase"/>
</dbReference>
<feature type="domain" description="ACT" evidence="15">
    <location>
        <begin position="388"/>
        <end position="452"/>
    </location>
</feature>
<comment type="pathway">
    <text evidence="3 14">Amino-acid biosynthesis; L-methionine biosynthesis via de novo pathway; L-homoserine from L-aspartate: step 1/3.</text>
</comment>
<keyword evidence="11" id="KW-0457">Lysine biosynthesis</keyword>
<dbReference type="InterPro" id="IPR005260">
    <property type="entry name" value="Asp_kin_monofn"/>
</dbReference>
<dbReference type="SUPFAM" id="SSF53633">
    <property type="entry name" value="Carbamate kinase-like"/>
    <property type="match status" value="1"/>
</dbReference>
<dbReference type="Gene3D" id="1.20.120.1320">
    <property type="entry name" value="Aspartokinase, catalytic domain"/>
    <property type="match status" value="1"/>
</dbReference>
<dbReference type="InterPro" id="IPR018042">
    <property type="entry name" value="Aspartate_kinase_CS"/>
</dbReference>
<dbReference type="PROSITE" id="PS00324">
    <property type="entry name" value="ASPARTOKINASE"/>
    <property type="match status" value="1"/>
</dbReference>
<keyword evidence="8 13" id="KW-0418">Kinase</keyword>
<evidence type="ECO:0000256" key="13">
    <source>
        <dbReference type="RuleBase" id="RU003448"/>
    </source>
</evidence>
<keyword evidence="14" id="KW-0028">Amino-acid biosynthesis</keyword>
<dbReference type="InterPro" id="IPR002912">
    <property type="entry name" value="ACT_dom"/>
</dbReference>
<dbReference type="PIRSF" id="PIRSF000726">
    <property type="entry name" value="Asp_kin"/>
    <property type="match status" value="1"/>
</dbReference>
<dbReference type="InterPro" id="IPR045865">
    <property type="entry name" value="ACT-like_dom_sf"/>
</dbReference>
<keyword evidence="10" id="KW-0220">Diaminopimelate biosynthesis</keyword>
<evidence type="ECO:0000256" key="7">
    <source>
        <dbReference type="ARBA" id="ARBA00022741"/>
    </source>
</evidence>
<dbReference type="EC" id="2.7.2.4" evidence="13"/>